<evidence type="ECO:0000256" key="5">
    <source>
        <dbReference type="ARBA" id="ARBA00022679"/>
    </source>
</evidence>
<feature type="modified residue" description="4-aspartylphosphate" evidence="12">
    <location>
        <position position="912"/>
    </location>
</feature>
<feature type="domain" description="Histidine kinase" evidence="15">
    <location>
        <begin position="475"/>
        <end position="696"/>
    </location>
</feature>
<dbReference type="PROSITE" id="PS50112">
    <property type="entry name" value="PAS"/>
    <property type="match status" value="1"/>
</dbReference>
<dbReference type="GO" id="GO:0016020">
    <property type="term" value="C:membrane"/>
    <property type="evidence" value="ECO:0007669"/>
    <property type="project" value="UniProtKB-SubCell"/>
</dbReference>
<keyword evidence="6" id="KW-0547">Nucleotide-binding</keyword>
<dbReference type="InterPro" id="IPR000700">
    <property type="entry name" value="PAS-assoc_C"/>
</dbReference>
<comment type="subcellular location">
    <subcellularLocation>
        <location evidence="2">Membrane</location>
    </subcellularLocation>
</comment>
<evidence type="ECO:0000259" key="15">
    <source>
        <dbReference type="PROSITE" id="PS50109"/>
    </source>
</evidence>
<evidence type="ECO:0000313" key="21">
    <source>
        <dbReference type="Proteomes" id="UP000019141"/>
    </source>
</evidence>
<comment type="caution">
    <text evidence="20">The sequence shown here is derived from an EMBL/GenBank/DDBJ whole genome shotgun (WGS) entry which is preliminary data.</text>
</comment>
<dbReference type="PRINTS" id="PR00344">
    <property type="entry name" value="BCTRLSENSOR"/>
</dbReference>
<dbReference type="PANTHER" id="PTHR45339:SF1">
    <property type="entry name" value="HYBRID SIGNAL TRANSDUCTION HISTIDINE KINASE J"/>
    <property type="match status" value="1"/>
</dbReference>
<dbReference type="CDD" id="cd00130">
    <property type="entry name" value="PAS"/>
    <property type="match status" value="1"/>
</dbReference>
<evidence type="ECO:0000256" key="12">
    <source>
        <dbReference type="PROSITE-ProRule" id="PRU00169"/>
    </source>
</evidence>
<dbReference type="PATRIC" id="fig|1429438.4.peg.4775"/>
<dbReference type="Pfam" id="PF00072">
    <property type="entry name" value="Response_reg"/>
    <property type="match status" value="2"/>
</dbReference>
<evidence type="ECO:0000256" key="1">
    <source>
        <dbReference type="ARBA" id="ARBA00000085"/>
    </source>
</evidence>
<comment type="subunit">
    <text evidence="10">At low DSF concentrations, interacts with RpfF.</text>
</comment>
<dbReference type="FunFam" id="1.10.287.130:FF:000002">
    <property type="entry name" value="Two-component osmosensing histidine kinase"/>
    <property type="match status" value="1"/>
</dbReference>
<keyword evidence="4 12" id="KW-0597">Phosphoprotein</keyword>
<protein>
    <recommendedName>
        <fullName evidence="11">Sensory/regulatory protein RpfC</fullName>
        <ecNumber evidence="3">2.7.13.3</ecNumber>
    </recommendedName>
</protein>
<dbReference type="EMBL" id="AZHW01000732">
    <property type="protein sequence ID" value="ETW96867.1"/>
    <property type="molecule type" value="Genomic_DNA"/>
</dbReference>
<dbReference type="PROSITE" id="PS50109">
    <property type="entry name" value="HIS_KIN"/>
    <property type="match status" value="1"/>
</dbReference>
<evidence type="ECO:0000256" key="3">
    <source>
        <dbReference type="ARBA" id="ARBA00012438"/>
    </source>
</evidence>
<evidence type="ECO:0000256" key="7">
    <source>
        <dbReference type="ARBA" id="ARBA00022777"/>
    </source>
</evidence>
<keyword evidence="21" id="KW-1185">Reference proteome</keyword>
<dbReference type="CDD" id="cd00082">
    <property type="entry name" value="HisKA"/>
    <property type="match status" value="1"/>
</dbReference>
<dbReference type="InterPro" id="IPR011006">
    <property type="entry name" value="CheY-like_superfamily"/>
</dbReference>
<reference evidence="20 21" key="1">
    <citation type="journal article" date="2014" name="Nature">
        <title>An environmental bacterial taxon with a large and distinct metabolic repertoire.</title>
        <authorList>
            <person name="Wilson M.C."/>
            <person name="Mori T."/>
            <person name="Ruckert C."/>
            <person name="Uria A.R."/>
            <person name="Helf M.J."/>
            <person name="Takada K."/>
            <person name="Gernert C."/>
            <person name="Steffens U.A."/>
            <person name="Heycke N."/>
            <person name="Schmitt S."/>
            <person name="Rinke C."/>
            <person name="Helfrich E.J."/>
            <person name="Brachmann A.O."/>
            <person name="Gurgui C."/>
            <person name="Wakimoto T."/>
            <person name="Kracht M."/>
            <person name="Crusemann M."/>
            <person name="Hentschel U."/>
            <person name="Abe I."/>
            <person name="Matsunaga S."/>
            <person name="Kalinowski J."/>
            <person name="Takeyama H."/>
            <person name="Piel J."/>
        </authorList>
    </citation>
    <scope>NUCLEOTIDE SEQUENCE [LARGE SCALE GENOMIC DNA]</scope>
    <source>
        <strain evidence="21">TSY1</strain>
    </source>
</reference>
<dbReference type="Pfam" id="PF00512">
    <property type="entry name" value="HisKA"/>
    <property type="match status" value="1"/>
</dbReference>
<dbReference type="Pfam" id="PF02518">
    <property type="entry name" value="HATPase_c"/>
    <property type="match status" value="1"/>
</dbReference>
<dbReference type="CDD" id="cd16922">
    <property type="entry name" value="HATPase_EvgS-ArcB-TorS-like"/>
    <property type="match status" value="1"/>
</dbReference>
<dbReference type="InterPro" id="IPR003594">
    <property type="entry name" value="HATPase_dom"/>
</dbReference>
<comment type="catalytic activity">
    <reaction evidence="1">
        <text>ATP + protein L-histidine = ADP + protein N-phospho-L-histidine.</text>
        <dbReference type="EC" id="2.7.13.3"/>
    </reaction>
</comment>
<feature type="domain" description="PAC" evidence="18">
    <location>
        <begin position="405"/>
        <end position="457"/>
    </location>
</feature>
<evidence type="ECO:0000313" key="20">
    <source>
        <dbReference type="EMBL" id="ETW96867.1"/>
    </source>
</evidence>
<dbReference type="SUPFAM" id="SSF55785">
    <property type="entry name" value="PYP-like sensor domain (PAS domain)"/>
    <property type="match status" value="1"/>
</dbReference>
<feature type="domain" description="HAMP" evidence="19">
    <location>
        <begin position="276"/>
        <end position="329"/>
    </location>
</feature>
<evidence type="ECO:0000256" key="6">
    <source>
        <dbReference type="ARBA" id="ARBA00022741"/>
    </source>
</evidence>
<dbReference type="GO" id="GO:0005524">
    <property type="term" value="F:ATP binding"/>
    <property type="evidence" value="ECO:0007669"/>
    <property type="project" value="UniProtKB-KW"/>
</dbReference>
<evidence type="ECO:0000256" key="4">
    <source>
        <dbReference type="ARBA" id="ARBA00022553"/>
    </source>
</evidence>
<dbReference type="InterPro" id="IPR004358">
    <property type="entry name" value="Sig_transdc_His_kin-like_C"/>
</dbReference>
<dbReference type="CDD" id="cd06225">
    <property type="entry name" value="HAMP"/>
    <property type="match status" value="1"/>
</dbReference>
<dbReference type="InterPro" id="IPR001789">
    <property type="entry name" value="Sig_transdc_resp-reg_receiver"/>
</dbReference>
<dbReference type="Pfam" id="PF13426">
    <property type="entry name" value="PAS_9"/>
    <property type="match status" value="1"/>
</dbReference>
<dbReference type="InterPro" id="IPR000014">
    <property type="entry name" value="PAS"/>
</dbReference>
<dbReference type="SMART" id="SM00387">
    <property type="entry name" value="HATPase_c"/>
    <property type="match status" value="1"/>
</dbReference>
<keyword evidence="14" id="KW-1133">Transmembrane helix</keyword>
<feature type="domain" description="Response regulatory" evidence="16">
    <location>
        <begin position="863"/>
        <end position="981"/>
    </location>
</feature>
<dbReference type="SUPFAM" id="SSF55874">
    <property type="entry name" value="ATPase domain of HSP90 chaperone/DNA topoisomerase II/histidine kinase"/>
    <property type="match status" value="1"/>
</dbReference>
<dbReference type="InterPro" id="IPR036890">
    <property type="entry name" value="HATPase_C_sf"/>
</dbReference>
<dbReference type="NCBIfam" id="TIGR00229">
    <property type="entry name" value="sensory_box"/>
    <property type="match status" value="1"/>
</dbReference>
<evidence type="ECO:0000256" key="2">
    <source>
        <dbReference type="ARBA" id="ARBA00004370"/>
    </source>
</evidence>
<dbReference type="SMART" id="SM00304">
    <property type="entry name" value="HAMP"/>
    <property type="match status" value="1"/>
</dbReference>
<dbReference type="InterPro" id="IPR036097">
    <property type="entry name" value="HisK_dim/P_sf"/>
</dbReference>
<dbReference type="CDD" id="cd00156">
    <property type="entry name" value="REC"/>
    <property type="match status" value="1"/>
</dbReference>
<evidence type="ECO:0000256" key="9">
    <source>
        <dbReference type="ARBA" id="ARBA00023012"/>
    </source>
</evidence>
<feature type="coiled-coil region" evidence="13">
    <location>
        <begin position="441"/>
        <end position="468"/>
    </location>
</feature>
<dbReference type="Gene3D" id="3.30.450.20">
    <property type="entry name" value="PAS domain"/>
    <property type="match status" value="1"/>
</dbReference>
<dbReference type="Gene3D" id="3.40.50.2300">
    <property type="match status" value="2"/>
</dbReference>
<dbReference type="SMART" id="SM00388">
    <property type="entry name" value="HisKA"/>
    <property type="match status" value="1"/>
</dbReference>
<dbReference type="EC" id="2.7.13.3" evidence="3"/>
<keyword evidence="13" id="KW-0175">Coiled coil</keyword>
<dbReference type="PROSITE" id="PS50885">
    <property type="entry name" value="HAMP"/>
    <property type="match status" value="1"/>
</dbReference>
<dbReference type="AlphaFoldDB" id="W4LFV6"/>
<keyword evidence="7" id="KW-0418">Kinase</keyword>
<dbReference type="Pfam" id="PF00672">
    <property type="entry name" value="HAMP"/>
    <property type="match status" value="1"/>
</dbReference>
<feature type="transmembrane region" description="Helical" evidence="14">
    <location>
        <begin position="6"/>
        <end position="30"/>
    </location>
</feature>
<feature type="modified residue" description="4-aspartylphosphate" evidence="12">
    <location>
        <position position="767"/>
    </location>
</feature>
<dbReference type="FunFam" id="3.30.565.10:FF:000010">
    <property type="entry name" value="Sensor histidine kinase RcsC"/>
    <property type="match status" value="1"/>
</dbReference>
<feature type="domain" description="Response regulatory" evidence="16">
    <location>
        <begin position="713"/>
        <end position="834"/>
    </location>
</feature>
<accession>W4LFV6</accession>
<keyword evidence="14" id="KW-0812">Transmembrane</keyword>
<dbReference type="CDD" id="cd17546">
    <property type="entry name" value="REC_hyHK_CKI1_RcsC-like"/>
    <property type="match status" value="1"/>
</dbReference>
<evidence type="ECO:0000256" key="14">
    <source>
        <dbReference type="SAM" id="Phobius"/>
    </source>
</evidence>
<evidence type="ECO:0000256" key="13">
    <source>
        <dbReference type="SAM" id="Coils"/>
    </source>
</evidence>
<dbReference type="Gene3D" id="6.10.340.10">
    <property type="match status" value="1"/>
</dbReference>
<dbReference type="PANTHER" id="PTHR45339">
    <property type="entry name" value="HYBRID SIGNAL TRANSDUCTION HISTIDINE KINASE J"/>
    <property type="match status" value="1"/>
</dbReference>
<proteinExistence type="predicted"/>
<evidence type="ECO:0000259" key="16">
    <source>
        <dbReference type="PROSITE" id="PS50110"/>
    </source>
</evidence>
<dbReference type="SMART" id="SM00091">
    <property type="entry name" value="PAS"/>
    <property type="match status" value="1"/>
</dbReference>
<evidence type="ECO:0000259" key="17">
    <source>
        <dbReference type="PROSITE" id="PS50112"/>
    </source>
</evidence>
<evidence type="ECO:0000256" key="10">
    <source>
        <dbReference type="ARBA" id="ARBA00064003"/>
    </source>
</evidence>
<dbReference type="PROSITE" id="PS50113">
    <property type="entry name" value="PAC"/>
    <property type="match status" value="1"/>
</dbReference>
<sequence>MQRHAPILRVILLRVLPPTVLVLCGIAYVLSHVAGNTVKRAVYEHTETQARHAVDVTSRKLQAIIESITVLASNDLLVSASIHTRIHKRYIRPFFRSLRLPGMADAHMTMTDYKGRTIASNYRIPKSYHDATWLQHVMAGNQHIELSSNGMIIAMPIKYGALAEGMIAVEFSPKDVQAILTIIPQTGAHVIADAMGTVLFSSNPELAQIGRHLPAADSATWLQIRKDIAGPPQFTLLTAQSLSDAFASLKQLQQYLWLAMLLGLLIQTLGVMLTVRSVTQRLSNFVQKLQAIGRKGELSEQMPEEGPAELRDMARSFNHMTEQLQQTTVSRDYVDNVLNSMIDTLLVTTPEGRIQRANPAACSLLGYGEDELLGQPLSLVYPRAETEFLATNRPFSPSANGCASYGMETTYRSKTGDDIPVSFSGALMSGHDGTLQGMVCVAQDITERKRSEDALRQAKEQAESANQAKSVFLATMSHEIRTPMNGVIGMSGLLLDTDLSDEQREFAETVRQSGEALLVIINDILDFSKIEADKLDLELIDFDLRTTVEDVLDLLSEQAFRKKLELTCQINADTPSWVSGDPGRIRQVLTNLVGNAVKFTETGDINVRVSLEQQDDQDVVIRFAVTDTGIGIPPEVRQQLFQPFAQADGSTTRKYGGTGLGLAISRQLATLMGGGIGVESVVGQGSTFWFTVKVTALPQPPQPTRLDNLQDLRVLCVDDNETNRKILQGQLQAWGLEVDCVESGVAALAQLHNMHQQACLYDLVILDYSMPGMDGLEVAKEIKATPALAALPLVLLTSIAQRGQHAEAYRIGFAAYLTKPVRQSHLYDCIATVMGPAAQNQETLAVPITRHTIQETRSQARAKVLVVEDNIVNQKVAVRLLEKCHCRTDVAANGQEAIDAIARIAYDCVLMDCLMPEMDGFAATAAIRQHEAITGGHIPIIAMTANAMQGDRERCITAGMDDYISKPVKLDALLDVLQKWLPERAETSPS</sequence>
<dbReference type="SUPFAM" id="SSF52172">
    <property type="entry name" value="CheY-like"/>
    <property type="match status" value="2"/>
</dbReference>
<dbReference type="InterPro" id="IPR005467">
    <property type="entry name" value="His_kinase_dom"/>
</dbReference>
<dbReference type="PROSITE" id="PS50110">
    <property type="entry name" value="RESPONSE_REGULATORY"/>
    <property type="match status" value="2"/>
</dbReference>
<gene>
    <name evidence="20" type="ORF">ETSY1_24930</name>
</gene>
<dbReference type="GO" id="GO:0000155">
    <property type="term" value="F:phosphorelay sensor kinase activity"/>
    <property type="evidence" value="ECO:0007669"/>
    <property type="project" value="InterPro"/>
</dbReference>
<evidence type="ECO:0000259" key="19">
    <source>
        <dbReference type="PROSITE" id="PS50885"/>
    </source>
</evidence>
<dbReference type="SUPFAM" id="SSF47384">
    <property type="entry name" value="Homodimeric domain of signal transducing histidine kinase"/>
    <property type="match status" value="1"/>
</dbReference>
<dbReference type="InterPro" id="IPR035965">
    <property type="entry name" value="PAS-like_dom_sf"/>
</dbReference>
<dbReference type="Gene3D" id="1.10.287.130">
    <property type="match status" value="1"/>
</dbReference>
<evidence type="ECO:0000259" key="18">
    <source>
        <dbReference type="PROSITE" id="PS50113"/>
    </source>
</evidence>
<keyword evidence="5" id="KW-0808">Transferase</keyword>
<dbReference type="SMART" id="SM00448">
    <property type="entry name" value="REC"/>
    <property type="match status" value="2"/>
</dbReference>
<dbReference type="InterPro" id="IPR003660">
    <property type="entry name" value="HAMP_dom"/>
</dbReference>
<keyword evidence="14" id="KW-0472">Membrane</keyword>
<dbReference type="Gene3D" id="3.30.565.10">
    <property type="entry name" value="Histidine kinase-like ATPase, C-terminal domain"/>
    <property type="match status" value="1"/>
</dbReference>
<dbReference type="InterPro" id="IPR003661">
    <property type="entry name" value="HisK_dim/P_dom"/>
</dbReference>
<evidence type="ECO:0000256" key="8">
    <source>
        <dbReference type="ARBA" id="ARBA00022840"/>
    </source>
</evidence>
<keyword evidence="8" id="KW-0067">ATP-binding</keyword>
<dbReference type="HOGENOM" id="CLU_000445_114_15_7"/>
<keyword evidence="9" id="KW-0902">Two-component regulatory system</keyword>
<dbReference type="Proteomes" id="UP000019141">
    <property type="component" value="Unassembled WGS sequence"/>
</dbReference>
<feature type="transmembrane region" description="Helical" evidence="14">
    <location>
        <begin position="255"/>
        <end position="275"/>
    </location>
</feature>
<organism evidence="20 21">
    <name type="scientific">Entotheonella factor</name>
    <dbReference type="NCBI Taxonomy" id="1429438"/>
    <lineage>
        <taxon>Bacteria</taxon>
        <taxon>Pseudomonadati</taxon>
        <taxon>Nitrospinota/Tectimicrobiota group</taxon>
        <taxon>Candidatus Tectimicrobiota</taxon>
        <taxon>Candidatus Entotheonellia</taxon>
        <taxon>Candidatus Entotheonellales</taxon>
        <taxon>Candidatus Entotheonellaceae</taxon>
        <taxon>Candidatus Entotheonella</taxon>
    </lineage>
</organism>
<evidence type="ECO:0000256" key="11">
    <source>
        <dbReference type="ARBA" id="ARBA00068150"/>
    </source>
</evidence>
<name>W4LFV6_ENTF1</name>
<feature type="domain" description="PAS" evidence="17">
    <location>
        <begin position="330"/>
        <end position="382"/>
    </location>
</feature>